<gene>
    <name evidence="5" type="ORF">ACFSJ0_43190</name>
</gene>
<evidence type="ECO:0000256" key="1">
    <source>
        <dbReference type="ARBA" id="ARBA00023015"/>
    </source>
</evidence>
<dbReference type="InterPro" id="IPR016032">
    <property type="entry name" value="Sig_transdc_resp-reg_C-effctor"/>
</dbReference>
<protein>
    <submittedName>
        <fullName evidence="5">GAF domain-containing protein</fullName>
    </submittedName>
</protein>
<proteinExistence type="predicted"/>
<keyword evidence="1" id="KW-0805">Transcription regulation</keyword>
<keyword evidence="6" id="KW-1185">Reference proteome</keyword>
<dbReference type="InterPro" id="IPR003018">
    <property type="entry name" value="GAF"/>
</dbReference>
<dbReference type="Gene3D" id="1.10.10.10">
    <property type="entry name" value="Winged helix-like DNA-binding domain superfamily/Winged helix DNA-binding domain"/>
    <property type="match status" value="1"/>
</dbReference>
<comment type="caution">
    <text evidence="5">The sequence shown here is derived from an EMBL/GenBank/DDBJ whole genome shotgun (WGS) entry which is preliminary data.</text>
</comment>
<evidence type="ECO:0000259" key="4">
    <source>
        <dbReference type="SMART" id="SM00862"/>
    </source>
</evidence>
<reference evidence="6" key="1">
    <citation type="journal article" date="2019" name="Int. J. Syst. Evol. Microbiol.">
        <title>The Global Catalogue of Microorganisms (GCM) 10K type strain sequencing project: providing services to taxonomists for standard genome sequencing and annotation.</title>
        <authorList>
            <consortium name="The Broad Institute Genomics Platform"/>
            <consortium name="The Broad Institute Genome Sequencing Center for Infectious Disease"/>
            <person name="Wu L."/>
            <person name="Ma J."/>
        </authorList>
    </citation>
    <scope>NUCLEOTIDE SEQUENCE [LARGE SCALE GENOMIC DNA]</scope>
    <source>
        <strain evidence="6">CGMCC 1.15399</strain>
    </source>
</reference>
<organism evidence="5 6">
    <name type="scientific">Nonomuraea guangzhouensis</name>
    <dbReference type="NCBI Taxonomy" id="1291555"/>
    <lineage>
        <taxon>Bacteria</taxon>
        <taxon>Bacillati</taxon>
        <taxon>Actinomycetota</taxon>
        <taxon>Actinomycetes</taxon>
        <taxon>Streptosporangiales</taxon>
        <taxon>Streptosporangiaceae</taxon>
        <taxon>Nonomuraea</taxon>
    </lineage>
</organism>
<sequence length="386" mass="42192">MQPLLPLLAHIADESAHVVVVTDADGRILGRDGNPDPTRVPDLTRSMATRPPVQVYPEEQLIRMLHVQSCSAAPIIDPDTDQILGCVDITDPARSPHPAAVALVCATAKLAETQLALRMHERDERLRRRYEALGGRPGILLSPTGRVISGDPLGTLGERVPLPAPGERMILRDGRFVLLEPFSDGYLLRAAPPPPTPAPARLRLHGFLGDNSPTALVAEHRLPLSLRHTEILALLALHPSGLTAEQLSFHLYGDDGNPGTIRVEIHRLRAELGDTIGARPYRLTTPIEADFLELRHLLASSDPAALARAYTGPLLPRSESPEIRRERDELEVQVRTCLLLRGSPDDLWAYAQTSGGREDFEVLQRLATTLPATDHRAAAARARLRA</sequence>
<dbReference type="Pfam" id="PF01590">
    <property type="entry name" value="GAF"/>
    <property type="match status" value="1"/>
</dbReference>
<dbReference type="Gene3D" id="3.30.450.40">
    <property type="match status" value="1"/>
</dbReference>
<dbReference type="InterPro" id="IPR001867">
    <property type="entry name" value="OmpR/PhoB-type_DNA-bd"/>
</dbReference>
<feature type="domain" description="OmpR/PhoB-type" evidence="4">
    <location>
        <begin position="219"/>
        <end position="283"/>
    </location>
</feature>
<dbReference type="Proteomes" id="UP001597097">
    <property type="component" value="Unassembled WGS sequence"/>
</dbReference>
<dbReference type="EMBL" id="JBHUCM010000042">
    <property type="protein sequence ID" value="MFD1543911.1"/>
    <property type="molecule type" value="Genomic_DNA"/>
</dbReference>
<dbReference type="InterPro" id="IPR036388">
    <property type="entry name" value="WH-like_DNA-bd_sf"/>
</dbReference>
<accession>A0ABW4GNM0</accession>
<keyword evidence="2" id="KW-0238">DNA-binding</keyword>
<evidence type="ECO:0000313" key="5">
    <source>
        <dbReference type="EMBL" id="MFD1543911.1"/>
    </source>
</evidence>
<dbReference type="SUPFAM" id="SSF46894">
    <property type="entry name" value="C-terminal effector domain of the bipartite response regulators"/>
    <property type="match status" value="1"/>
</dbReference>
<evidence type="ECO:0000256" key="2">
    <source>
        <dbReference type="ARBA" id="ARBA00023125"/>
    </source>
</evidence>
<evidence type="ECO:0000256" key="3">
    <source>
        <dbReference type="ARBA" id="ARBA00023163"/>
    </source>
</evidence>
<keyword evidence="3" id="KW-0804">Transcription</keyword>
<dbReference type="SMART" id="SM00862">
    <property type="entry name" value="Trans_reg_C"/>
    <property type="match status" value="1"/>
</dbReference>
<evidence type="ECO:0000313" key="6">
    <source>
        <dbReference type="Proteomes" id="UP001597097"/>
    </source>
</evidence>
<name>A0ABW4GNM0_9ACTN</name>
<dbReference type="InterPro" id="IPR029016">
    <property type="entry name" value="GAF-like_dom_sf"/>
</dbReference>